<dbReference type="eggNOG" id="COG2812">
    <property type="taxonomic scope" value="Bacteria"/>
</dbReference>
<dbReference type="EMBL" id="ACEC01000041">
    <property type="protein sequence ID" value="EEG31201.1"/>
    <property type="molecule type" value="Genomic_DNA"/>
</dbReference>
<dbReference type="HOGENOM" id="CLU_006229_4_0_9"/>
<name>C0EBC5_9FIRM</name>
<dbReference type="Pfam" id="PF13177">
    <property type="entry name" value="DNA_pol3_delta2"/>
    <property type="match status" value="1"/>
</dbReference>
<keyword evidence="2" id="KW-1185">Reference proteome</keyword>
<protein>
    <submittedName>
        <fullName evidence="1">Putative DNA polymerase III, delta' subunit</fullName>
    </submittedName>
</protein>
<dbReference type="SUPFAM" id="SSF52540">
    <property type="entry name" value="P-loop containing nucleoside triphosphate hydrolases"/>
    <property type="match status" value="1"/>
</dbReference>
<dbReference type="PANTHER" id="PTHR11669">
    <property type="entry name" value="REPLICATION FACTOR C / DNA POLYMERASE III GAMMA-TAU SUBUNIT"/>
    <property type="match status" value="1"/>
</dbReference>
<reference evidence="1 2" key="2">
    <citation type="submission" date="2009-02" db="EMBL/GenBank/DDBJ databases">
        <title>Draft genome sequence of Clostridium methylpentosum (DSM 5476).</title>
        <authorList>
            <person name="Sudarsanam P."/>
            <person name="Ley R."/>
            <person name="Guruge J."/>
            <person name="Turnbaugh P.J."/>
            <person name="Mahowald M."/>
            <person name="Liep D."/>
            <person name="Gordon J."/>
        </authorList>
    </citation>
    <scope>NUCLEOTIDE SEQUENCE [LARGE SCALE GENOMIC DNA]</scope>
    <source>
        <strain evidence="1 2">DSM 5476</strain>
    </source>
</reference>
<accession>C0EBC5</accession>
<dbReference type="AlphaFoldDB" id="C0EBC5"/>
<organism evidence="1 2">
    <name type="scientific">[Clostridium] methylpentosum DSM 5476</name>
    <dbReference type="NCBI Taxonomy" id="537013"/>
    <lineage>
        <taxon>Bacteria</taxon>
        <taxon>Bacillati</taxon>
        <taxon>Bacillota</taxon>
        <taxon>Clostridia</taxon>
        <taxon>Eubacteriales</taxon>
        <taxon>Oscillospiraceae</taxon>
        <taxon>Oscillospiraceae incertae sedis</taxon>
    </lineage>
</organism>
<dbReference type="STRING" id="537013.CLOSTMETH_01143"/>
<evidence type="ECO:0000313" key="2">
    <source>
        <dbReference type="Proteomes" id="UP000003340"/>
    </source>
</evidence>
<proteinExistence type="predicted"/>
<dbReference type="InterPro" id="IPR027417">
    <property type="entry name" value="P-loop_NTPase"/>
</dbReference>
<dbReference type="Gene3D" id="3.40.50.300">
    <property type="entry name" value="P-loop containing nucleotide triphosphate hydrolases"/>
    <property type="match status" value="1"/>
</dbReference>
<dbReference type="Proteomes" id="UP000003340">
    <property type="component" value="Unassembled WGS sequence"/>
</dbReference>
<dbReference type="GO" id="GO:0006261">
    <property type="term" value="P:DNA-templated DNA replication"/>
    <property type="evidence" value="ECO:0007669"/>
    <property type="project" value="TreeGrafter"/>
</dbReference>
<dbReference type="InterPro" id="IPR050238">
    <property type="entry name" value="DNA_Rep/Repair_Clamp_Loader"/>
</dbReference>
<gene>
    <name evidence="1" type="ORF">CLOSTMETH_01143</name>
</gene>
<evidence type="ECO:0000313" key="1">
    <source>
        <dbReference type="EMBL" id="EEG31201.1"/>
    </source>
</evidence>
<reference evidence="1 2" key="1">
    <citation type="submission" date="2009-01" db="EMBL/GenBank/DDBJ databases">
        <authorList>
            <person name="Fulton L."/>
            <person name="Clifton S."/>
            <person name="Fulton B."/>
            <person name="Xu J."/>
            <person name="Minx P."/>
            <person name="Pepin K.H."/>
            <person name="Johnson M."/>
            <person name="Bhonagiri V."/>
            <person name="Nash W.E."/>
            <person name="Mardis E.R."/>
            <person name="Wilson R.K."/>
        </authorList>
    </citation>
    <scope>NUCLEOTIDE SEQUENCE [LARGE SCALE GENOMIC DNA]</scope>
    <source>
        <strain evidence="1 2">DSM 5476</strain>
    </source>
</reference>
<sequence length="327" mass="35306">MFKTQFDFYGNKESVQTLTCSLTGGRLSHAYLFYGPKGSGKRTLATQFAQAILCRDPAARPCGRCADCLKVSKLIHPDLLLEGGEGGKSSFHAEVVRKIRSEAYIRPNSGEYKVYILCGVENMSIAAANALLKVLEEPPRHVVFLLTCESKSAIPETLVSRCVPVALYPVEPRECAEAVARLSGETDQAQIDYAVSLSGGLIGGALGLLTDKEMRQASETAQKLRDSLLSPDELDTLVASAPLDGNRALTLRVLPLLTGVIRQSILSKVSARPDPLACKYSLKALLRMVKTIDQAQSNLERNANLGLTLCWLCAGLRQTGTAAHTQA</sequence>
<comment type="caution">
    <text evidence="1">The sequence shown here is derived from an EMBL/GenBank/DDBJ whole genome shotgun (WGS) entry which is preliminary data.</text>
</comment>
<dbReference type="PANTHER" id="PTHR11669:SF8">
    <property type="entry name" value="DNA POLYMERASE III SUBUNIT DELTA"/>
    <property type="match status" value="1"/>
</dbReference>